<reference evidence="3" key="2">
    <citation type="submission" date="2025-08" db="UniProtKB">
        <authorList>
            <consortium name="Ensembl"/>
        </authorList>
    </citation>
    <scope>IDENTIFICATION</scope>
</reference>
<evidence type="ECO:0000256" key="1">
    <source>
        <dbReference type="SAM" id="MobiDB-lite"/>
    </source>
</evidence>
<dbReference type="GO" id="GO:0015074">
    <property type="term" value="P:DNA integration"/>
    <property type="evidence" value="ECO:0007669"/>
    <property type="project" value="InterPro"/>
</dbReference>
<reference evidence="3 4" key="1">
    <citation type="submission" date="2020-06" db="EMBL/GenBank/DDBJ databases">
        <authorList>
            <consortium name="Wellcome Sanger Institute Data Sharing"/>
        </authorList>
    </citation>
    <scope>NUCLEOTIDE SEQUENCE [LARGE SCALE GENOMIC DNA]</scope>
</reference>
<dbReference type="PANTHER" id="PTHR37984:SF15">
    <property type="entry name" value="INTEGRASE CATALYTIC DOMAIN-CONTAINING PROTEIN"/>
    <property type="match status" value="1"/>
</dbReference>
<dbReference type="InterPro" id="IPR001584">
    <property type="entry name" value="Integrase_cat-core"/>
</dbReference>
<evidence type="ECO:0000259" key="2">
    <source>
        <dbReference type="PROSITE" id="PS50994"/>
    </source>
</evidence>
<feature type="region of interest" description="Disordered" evidence="1">
    <location>
        <begin position="302"/>
        <end position="325"/>
    </location>
</feature>
<accession>A0AAY4CXQ7</accession>
<evidence type="ECO:0000313" key="4">
    <source>
        <dbReference type="Proteomes" id="UP000694580"/>
    </source>
</evidence>
<dbReference type="Ensembl" id="ENSDCDT00010047656.1">
    <property type="protein sequence ID" value="ENSDCDP00010038057.1"/>
    <property type="gene ID" value="ENSDCDG00010024668.1"/>
</dbReference>
<dbReference type="GeneTree" id="ENSGT00940000163772"/>
<dbReference type="InterPro" id="IPR012337">
    <property type="entry name" value="RNaseH-like_sf"/>
</dbReference>
<evidence type="ECO:0000313" key="3">
    <source>
        <dbReference type="Ensembl" id="ENSDCDP00010038057.1"/>
    </source>
</evidence>
<dbReference type="PANTHER" id="PTHR37984">
    <property type="entry name" value="PROTEIN CBG26694"/>
    <property type="match status" value="1"/>
</dbReference>
<dbReference type="AlphaFoldDB" id="A0AAY4CXQ7"/>
<dbReference type="InterPro" id="IPR036397">
    <property type="entry name" value="RNaseH_sf"/>
</dbReference>
<organism evidence="3 4">
    <name type="scientific">Denticeps clupeoides</name>
    <name type="common">denticle herring</name>
    <dbReference type="NCBI Taxonomy" id="299321"/>
    <lineage>
        <taxon>Eukaryota</taxon>
        <taxon>Metazoa</taxon>
        <taxon>Chordata</taxon>
        <taxon>Craniata</taxon>
        <taxon>Vertebrata</taxon>
        <taxon>Euteleostomi</taxon>
        <taxon>Actinopterygii</taxon>
        <taxon>Neopterygii</taxon>
        <taxon>Teleostei</taxon>
        <taxon>Clupei</taxon>
        <taxon>Clupeiformes</taxon>
        <taxon>Denticipitoidei</taxon>
        <taxon>Denticipitidae</taxon>
        <taxon>Denticeps</taxon>
    </lineage>
</organism>
<dbReference type="GO" id="GO:0003676">
    <property type="term" value="F:nucleic acid binding"/>
    <property type="evidence" value="ECO:0007669"/>
    <property type="project" value="InterPro"/>
</dbReference>
<protein>
    <recommendedName>
        <fullName evidence="2">Integrase catalytic domain-containing protein</fullName>
    </recommendedName>
</protein>
<dbReference type="Pfam" id="PF24626">
    <property type="entry name" value="SH3_Tf2-1"/>
    <property type="match status" value="1"/>
</dbReference>
<dbReference type="Gene3D" id="3.30.420.10">
    <property type="entry name" value="Ribonuclease H-like superfamily/Ribonuclease H"/>
    <property type="match status" value="1"/>
</dbReference>
<name>A0AAY4CXQ7_9TELE</name>
<dbReference type="Proteomes" id="UP000694580">
    <property type="component" value="Chromosome 18"/>
</dbReference>
<feature type="domain" description="Integrase catalytic" evidence="2">
    <location>
        <begin position="34"/>
        <end position="198"/>
    </location>
</feature>
<keyword evidence="4" id="KW-1185">Reference proteome</keyword>
<dbReference type="InterPro" id="IPR056924">
    <property type="entry name" value="SH3_Tf2-1"/>
</dbReference>
<reference evidence="3" key="3">
    <citation type="submission" date="2025-09" db="UniProtKB">
        <authorList>
            <consortium name="Ensembl"/>
        </authorList>
    </citation>
    <scope>IDENTIFICATION</scope>
</reference>
<dbReference type="InterPro" id="IPR050951">
    <property type="entry name" value="Retrovirus_Pol_polyprotein"/>
</dbReference>
<dbReference type="PROSITE" id="PS50994">
    <property type="entry name" value="INTEGRASE"/>
    <property type="match status" value="1"/>
</dbReference>
<proteinExistence type="predicted"/>
<dbReference type="Pfam" id="PF00665">
    <property type="entry name" value="rve"/>
    <property type="match status" value="1"/>
</dbReference>
<dbReference type="SUPFAM" id="SSF53098">
    <property type="entry name" value="Ribonuclease H-like"/>
    <property type="match status" value="1"/>
</dbReference>
<sequence>MRWDVQNIVRSCTVCAVTKVPRVLPAGKLLPLPVLERPWSHITVDFVTDLPESNGYTTILVVVDRFPKGCCFVPFPSLPSALQMAEALMQSVFRVYGIPEDILSDRGPQFVSRVWKAFFQKLGVSVNLTSGYHPESNGQAERLIQELCRFRAYFWAEYGQNSLRHSATGLTPFECVLGRQPPLCPWDRSPSEVSRVDDWFRRTERVWEGAHCNIQRAVLRFTKQADRRRRDAPVLKAGGRVWLSSRDLQLHLPSKKLPSKYVGPFVILKQVNPVSFKLQLPSHMKVSPVFHVSLLKPVTPGPLDEGEATPTLPPGQDKGDLWLSPRASRKFPQPGSRGEAWHFTQGHFSSFILFFEFK</sequence>